<feature type="domain" description="BTB" evidence="2">
    <location>
        <begin position="84"/>
        <end position="157"/>
    </location>
</feature>
<organism evidence="3 4">
    <name type="scientific">Gonapodya prolifera (strain JEL478)</name>
    <name type="common">Monoblepharis prolifera</name>
    <dbReference type="NCBI Taxonomy" id="1344416"/>
    <lineage>
        <taxon>Eukaryota</taxon>
        <taxon>Fungi</taxon>
        <taxon>Fungi incertae sedis</taxon>
        <taxon>Chytridiomycota</taxon>
        <taxon>Chytridiomycota incertae sedis</taxon>
        <taxon>Monoblepharidomycetes</taxon>
        <taxon>Monoblepharidales</taxon>
        <taxon>Gonapodyaceae</taxon>
        <taxon>Gonapodya</taxon>
    </lineage>
</organism>
<evidence type="ECO:0000313" key="4">
    <source>
        <dbReference type="Proteomes" id="UP000070544"/>
    </source>
</evidence>
<evidence type="ECO:0000259" key="2">
    <source>
        <dbReference type="PROSITE" id="PS50097"/>
    </source>
</evidence>
<evidence type="ECO:0000313" key="3">
    <source>
        <dbReference type="EMBL" id="KXS17353.1"/>
    </source>
</evidence>
<dbReference type="PROSITE" id="PS50097">
    <property type="entry name" value="BTB"/>
    <property type="match status" value="1"/>
</dbReference>
<gene>
    <name evidence="3" type="ORF">M427DRAFT_54642</name>
</gene>
<dbReference type="Proteomes" id="UP000070544">
    <property type="component" value="Unassembled WGS sequence"/>
</dbReference>
<reference evidence="3 4" key="1">
    <citation type="journal article" date="2015" name="Genome Biol. Evol.">
        <title>Phylogenomic analyses indicate that early fungi evolved digesting cell walls of algal ancestors of land plants.</title>
        <authorList>
            <person name="Chang Y."/>
            <person name="Wang S."/>
            <person name="Sekimoto S."/>
            <person name="Aerts A.L."/>
            <person name="Choi C."/>
            <person name="Clum A."/>
            <person name="LaButti K.M."/>
            <person name="Lindquist E.A."/>
            <person name="Yee Ngan C."/>
            <person name="Ohm R.A."/>
            <person name="Salamov A.A."/>
            <person name="Grigoriev I.V."/>
            <person name="Spatafora J.W."/>
            <person name="Berbee M.L."/>
        </authorList>
    </citation>
    <scope>NUCLEOTIDE SEQUENCE [LARGE SCALE GENOMIC DNA]</scope>
    <source>
        <strain evidence="3 4">JEL478</strain>
    </source>
</reference>
<keyword evidence="4" id="KW-1185">Reference proteome</keyword>
<feature type="region of interest" description="Disordered" evidence="1">
    <location>
        <begin position="1"/>
        <end position="63"/>
    </location>
</feature>
<evidence type="ECO:0000256" key="1">
    <source>
        <dbReference type="SAM" id="MobiDB-lite"/>
    </source>
</evidence>
<feature type="compositionally biased region" description="Polar residues" evidence="1">
    <location>
        <begin position="671"/>
        <end position="684"/>
    </location>
</feature>
<dbReference type="Gene3D" id="3.30.710.10">
    <property type="entry name" value="Potassium Channel Kv1.1, Chain A"/>
    <property type="match status" value="1"/>
</dbReference>
<name>A0A139ALH6_GONPJ</name>
<dbReference type="Pfam" id="PF00651">
    <property type="entry name" value="BTB"/>
    <property type="match status" value="1"/>
</dbReference>
<sequence>MLTGDQLPTADSSDATAGNADDNEPSTTPAPQTRSRSQSSKTSSGSRRKRSRSTEKNAQGQKIAGKRAPLALGFVPWLKSQKYVDAMLRLQTTEGKVSTFPAHRIVLSRRSPFFDHLFSEVRAPSLQVQSYDLPLLPDHPLLHEALGFILWYLYTDEPLETSSMAIPERQWDLIVGVYTISEMLGLEELRDYYSGVLKSAIESCRTDSTGGQSDVNGNMSEVHAIAVQSLKWGSQDIAELATNCIMALSGAVLTDPKLLSVLKPETLEGVLESMEPSSRLQLIRSFFDAKRSSGINVPPESIASIWGYVSFENASIQDMEELHLFLGKPHAPVLDVSASILMVDPSALSRASLQFFLEVADRAVLVAKEFEELQRSPTLVADGDREQTVPVAPRPSTSSTLRDGRNGWTPTDTYTLVRGYIAVHRNKPWLTDEARQQLWSRVSFAELPHSVLQRAEREGIAPKTVLADAMFQKLRGSFVSVFTVEERSPSIGPSRNEVLRSPPLPEYSVVPQLDQSPTLVPSAVGSPEFGTPLRVRRQESQGSPASSTTNLSTASSRQTTLLDGKSPPNVLSPKLRPIFNSPRRSVPPAVSFNDSSSPRSPGYVTSPSSVSVPGYFQLPDAMMEARPFEGTPAIPAIPSRLTSPVSLDRPGSGSYVSRSDSDSSLHRKNYSLPTSHTSHGSISQIGVLSRQPSVAAAPHSVQSMVAETSGDEISTISRGSDVSSGGTTRIPFRFPNGYTTSFELVFSDPYSEGIVGPLKDSQWHAQCTWDYRPTFDGKLLQAIYTPRSPEKVKKDYPGTCAVQFIFIMATREIFDLAQKKFPGKGVLFGARNLVPFTSSLKNMTVEIAPITGPINRAKGVQSQIYVVKDVGQAFSQESRERFFKNMVEIVHRGDWGDTHIPRVHSGTSSDEWKTPREHALGVSKAILFNSLSS</sequence>
<dbReference type="OrthoDB" id="45365at2759"/>
<feature type="compositionally biased region" description="Low complexity" evidence="1">
    <location>
        <begin position="32"/>
        <end position="45"/>
    </location>
</feature>
<feature type="region of interest" description="Disordered" evidence="1">
    <location>
        <begin position="386"/>
        <end position="406"/>
    </location>
</feature>
<feature type="region of interest" description="Disordered" evidence="1">
    <location>
        <begin position="535"/>
        <end position="610"/>
    </location>
</feature>
<accession>A0A139ALH6</accession>
<feature type="compositionally biased region" description="Low complexity" evidence="1">
    <location>
        <begin position="543"/>
        <end position="556"/>
    </location>
</feature>
<dbReference type="AlphaFoldDB" id="A0A139ALH6"/>
<protein>
    <recommendedName>
        <fullName evidence="2">BTB domain-containing protein</fullName>
    </recommendedName>
</protein>
<dbReference type="InterPro" id="IPR000210">
    <property type="entry name" value="BTB/POZ_dom"/>
</dbReference>
<dbReference type="EMBL" id="KQ965747">
    <property type="protein sequence ID" value="KXS17353.1"/>
    <property type="molecule type" value="Genomic_DNA"/>
</dbReference>
<proteinExistence type="predicted"/>
<feature type="region of interest" description="Disordered" evidence="1">
    <location>
        <begin position="634"/>
        <end position="684"/>
    </location>
</feature>
<dbReference type="InterPro" id="IPR011333">
    <property type="entry name" value="SKP1/BTB/POZ_sf"/>
</dbReference>
<feature type="compositionally biased region" description="Polar residues" evidence="1">
    <location>
        <begin position="592"/>
        <end position="610"/>
    </location>
</feature>
<dbReference type="SUPFAM" id="SSF54695">
    <property type="entry name" value="POZ domain"/>
    <property type="match status" value="1"/>
</dbReference>